<evidence type="ECO:0000313" key="2">
    <source>
        <dbReference type="EMBL" id="KAF2016234.1"/>
    </source>
</evidence>
<dbReference type="AlphaFoldDB" id="A0A6A5XVE8"/>
<dbReference type="RefSeq" id="XP_033384573.1">
    <property type="nucleotide sequence ID" value="XM_033532005.1"/>
</dbReference>
<dbReference type="OrthoDB" id="3781356at2759"/>
<dbReference type="Proteomes" id="UP000799778">
    <property type="component" value="Unassembled WGS sequence"/>
</dbReference>
<protein>
    <submittedName>
        <fullName evidence="2">Uncharacterized protein</fullName>
    </submittedName>
</protein>
<feature type="region of interest" description="Disordered" evidence="1">
    <location>
        <begin position="232"/>
        <end position="311"/>
    </location>
</feature>
<feature type="region of interest" description="Disordered" evidence="1">
    <location>
        <begin position="198"/>
        <end position="218"/>
    </location>
</feature>
<accession>A0A6A5XVE8</accession>
<sequence>MASGTMQYATRQDWQDIMKNRSRLKMHELIERLGLRAKWSSNKRGKTNFDSPLVKELVLDMTNIVSELPKDPDELVEILGAPDSLRAETDHLLNKHGAAIWGRMGNRDHLVKMGEPDIEPFYYPRDLYFDNEEDRELIRTVLHWWIGLKACNVIHARGRLDRERKKKEDRIKFKDEHPSPMDIIPPVLIAPALPHGYPMDHRRPPIQFSNHSAATYGHPPRHMQVLRLDTAPHGQYTPSTSASPLPSSDSPITSSQGHSTLPWRISPLSHQSQNGPATDHGPRHPPPPPPPPIQHPPAIAPHQHPTRSLPPLVNRISSELNTLASNFLEDRPLPPSNMPPQPPTVRTLDPELLYAFRKYIYPTENGPRWDESILLRRLETAWRDDVRPSHARTAINNVPLFAAHDRVFLVWIELRRHLADLEVAGKLWQQETKTQEEIDARVQQHKTLMSASRDIVRSWDEIAQTINLLWAPEGLNTDGLLVQAFGVLAGQRNADIIAWGPLGVEETIRWLDAHVKENAAEEKRGEELYELKGETR</sequence>
<feature type="compositionally biased region" description="Pro residues" evidence="1">
    <location>
        <begin position="284"/>
        <end position="299"/>
    </location>
</feature>
<evidence type="ECO:0000313" key="3">
    <source>
        <dbReference type="Proteomes" id="UP000799778"/>
    </source>
</evidence>
<evidence type="ECO:0000256" key="1">
    <source>
        <dbReference type="SAM" id="MobiDB-lite"/>
    </source>
</evidence>
<name>A0A6A5XVE8_9PLEO</name>
<feature type="compositionally biased region" description="Low complexity" evidence="1">
    <location>
        <begin position="238"/>
        <end position="251"/>
    </location>
</feature>
<dbReference type="GeneID" id="54289402"/>
<gene>
    <name evidence="2" type="ORF">BU24DRAFT_462414</name>
</gene>
<dbReference type="EMBL" id="ML978069">
    <property type="protein sequence ID" value="KAF2016234.1"/>
    <property type="molecule type" value="Genomic_DNA"/>
</dbReference>
<proteinExistence type="predicted"/>
<keyword evidence="3" id="KW-1185">Reference proteome</keyword>
<organism evidence="2 3">
    <name type="scientific">Aaosphaeria arxii CBS 175.79</name>
    <dbReference type="NCBI Taxonomy" id="1450172"/>
    <lineage>
        <taxon>Eukaryota</taxon>
        <taxon>Fungi</taxon>
        <taxon>Dikarya</taxon>
        <taxon>Ascomycota</taxon>
        <taxon>Pezizomycotina</taxon>
        <taxon>Dothideomycetes</taxon>
        <taxon>Pleosporomycetidae</taxon>
        <taxon>Pleosporales</taxon>
        <taxon>Pleosporales incertae sedis</taxon>
        <taxon>Aaosphaeria</taxon>
    </lineage>
</organism>
<reference evidence="2" key="1">
    <citation type="journal article" date="2020" name="Stud. Mycol.">
        <title>101 Dothideomycetes genomes: a test case for predicting lifestyles and emergence of pathogens.</title>
        <authorList>
            <person name="Haridas S."/>
            <person name="Albert R."/>
            <person name="Binder M."/>
            <person name="Bloem J."/>
            <person name="Labutti K."/>
            <person name="Salamov A."/>
            <person name="Andreopoulos B."/>
            <person name="Baker S."/>
            <person name="Barry K."/>
            <person name="Bills G."/>
            <person name="Bluhm B."/>
            <person name="Cannon C."/>
            <person name="Castanera R."/>
            <person name="Culley D."/>
            <person name="Daum C."/>
            <person name="Ezra D."/>
            <person name="Gonzalez J."/>
            <person name="Henrissat B."/>
            <person name="Kuo A."/>
            <person name="Liang C."/>
            <person name="Lipzen A."/>
            <person name="Lutzoni F."/>
            <person name="Magnuson J."/>
            <person name="Mondo S."/>
            <person name="Nolan M."/>
            <person name="Ohm R."/>
            <person name="Pangilinan J."/>
            <person name="Park H.-J."/>
            <person name="Ramirez L."/>
            <person name="Alfaro M."/>
            <person name="Sun H."/>
            <person name="Tritt A."/>
            <person name="Yoshinaga Y."/>
            <person name="Zwiers L.-H."/>
            <person name="Turgeon B."/>
            <person name="Goodwin S."/>
            <person name="Spatafora J."/>
            <person name="Crous P."/>
            <person name="Grigoriev I."/>
        </authorList>
    </citation>
    <scope>NUCLEOTIDE SEQUENCE</scope>
    <source>
        <strain evidence="2">CBS 175.79</strain>
    </source>
</reference>